<evidence type="ECO:0000313" key="3">
    <source>
        <dbReference type="Proteomes" id="UP001617296"/>
    </source>
</evidence>
<dbReference type="PANTHER" id="PTHR22870:SF408">
    <property type="entry name" value="OS09G0560450 PROTEIN"/>
    <property type="match status" value="1"/>
</dbReference>
<dbReference type="EMBL" id="JBIUVY010000014">
    <property type="protein sequence ID" value="MFJ2286898.1"/>
    <property type="molecule type" value="Genomic_DNA"/>
</dbReference>
<sequence>MSADAKAAPTVKQVAIMGETAVGGTVSGSYIYQNADVNPEGDSVFCWYSVESGNEVIATTVDLALTAEHEGLTIQFSVIPVAVSGEEGDETFSDPKKVTSAQYQNISEEESENSFFKQRGQFAFHAIPNDHRGTSTAGAYALKNRVTQNVSVLGAQSHGGVVPPEIASYLRNNSAITMSSTNNSFCAKVPVGNTNTVLVWGLGMPAVLPDLQGIRSIYTNNASAAFIYENPVPGSNTIGAVGTAATGGVVPLEIQNKLLFDKPVAIYSTLDAFAVRTESGKVMCWGNATNGGTIPANIQTQLNTMRVARIIASSTAFCALTDDGELIGWGEDGVIPSLVLTRIYDDDGAFTVIANAGAFCAITNRRKKLLTWGTATYGGNMSEATAALAARGNIVLCVATPWAMCFINESGGSAAWGTLGYGGVDNSVSDAEAVFEQGDTKAQIENLFKDIQVSAVSRKSRVFSRLQTTAGGDIQLMRNDSSFVLLARHPDGRTELIHSWGLLAAGGNIPSSVKQVLQASHIIKIHASNGAYAAICNQGSVQGAVVTWGRANVDGGTIPANLIDTLSRDVVDINTIQAYPSPSAASAAAFIARKKDNKYVSWGSHLKQEEFDPERD</sequence>
<accession>A0ABW8DI53</accession>
<dbReference type="InterPro" id="IPR009091">
    <property type="entry name" value="RCC1/BLIP-II"/>
</dbReference>
<dbReference type="InterPro" id="IPR051210">
    <property type="entry name" value="Ub_ligase/GEF_domain"/>
</dbReference>
<organism evidence="2 3">
    <name type="scientific">Pseudomonas iridis</name>
    <dbReference type="NCBI Taxonomy" id="2710587"/>
    <lineage>
        <taxon>Bacteria</taxon>
        <taxon>Pseudomonadati</taxon>
        <taxon>Pseudomonadota</taxon>
        <taxon>Gammaproteobacteria</taxon>
        <taxon>Pseudomonadales</taxon>
        <taxon>Pseudomonadaceae</taxon>
        <taxon>Pseudomonas</taxon>
    </lineage>
</organism>
<gene>
    <name evidence="2" type="ORF">ACIOUF_11110</name>
</gene>
<comment type="caution">
    <text evidence="2">The sequence shown here is derived from an EMBL/GenBank/DDBJ whole genome shotgun (WGS) entry which is preliminary data.</text>
</comment>
<dbReference type="RefSeq" id="WP_401231743.1">
    <property type="nucleotide sequence ID" value="NZ_JBIUVY010000014.1"/>
</dbReference>
<evidence type="ECO:0000256" key="1">
    <source>
        <dbReference type="ARBA" id="ARBA00022737"/>
    </source>
</evidence>
<evidence type="ECO:0000313" key="2">
    <source>
        <dbReference type="EMBL" id="MFJ2286898.1"/>
    </source>
</evidence>
<keyword evidence="3" id="KW-1185">Reference proteome</keyword>
<dbReference type="PANTHER" id="PTHR22870">
    <property type="entry name" value="REGULATOR OF CHROMOSOME CONDENSATION"/>
    <property type="match status" value="1"/>
</dbReference>
<protein>
    <submittedName>
        <fullName evidence="2">Uncharacterized protein</fullName>
    </submittedName>
</protein>
<keyword evidence="1" id="KW-0677">Repeat</keyword>
<name>A0ABW8DI53_9PSED</name>
<dbReference type="Gene3D" id="2.130.10.30">
    <property type="entry name" value="Regulator of chromosome condensation 1/beta-lactamase-inhibitor protein II"/>
    <property type="match status" value="2"/>
</dbReference>
<dbReference type="SUPFAM" id="SSF50985">
    <property type="entry name" value="RCC1/BLIP-II"/>
    <property type="match status" value="1"/>
</dbReference>
<reference evidence="2 3" key="1">
    <citation type="submission" date="2024-10" db="EMBL/GenBank/DDBJ databases">
        <title>The Natural Products Discovery Center: Release of the First 8490 Sequenced Strains for Exploring Actinobacteria Biosynthetic Diversity.</title>
        <authorList>
            <person name="Kalkreuter E."/>
            <person name="Kautsar S.A."/>
            <person name="Yang D."/>
            <person name="Bader C.D."/>
            <person name="Teijaro C.N."/>
            <person name="Fluegel L."/>
            <person name="Davis C.M."/>
            <person name="Simpson J.R."/>
            <person name="Lauterbach L."/>
            <person name="Steele A.D."/>
            <person name="Gui C."/>
            <person name="Meng S."/>
            <person name="Li G."/>
            <person name="Viehrig K."/>
            <person name="Ye F."/>
            <person name="Su P."/>
            <person name="Kiefer A.F."/>
            <person name="Nichols A."/>
            <person name="Cepeda A.J."/>
            <person name="Yan W."/>
            <person name="Fan B."/>
            <person name="Jiang Y."/>
            <person name="Adhikari A."/>
            <person name="Zheng C.-J."/>
            <person name="Schuster L."/>
            <person name="Cowan T.M."/>
            <person name="Smanski M.J."/>
            <person name="Chevrette M.G."/>
            <person name="De Carvalho L.P.S."/>
            <person name="Shen B."/>
        </authorList>
    </citation>
    <scope>NUCLEOTIDE SEQUENCE [LARGE SCALE GENOMIC DNA]</scope>
    <source>
        <strain evidence="2 3">NPDC087689</strain>
    </source>
</reference>
<proteinExistence type="predicted"/>
<dbReference type="Proteomes" id="UP001617296">
    <property type="component" value="Unassembled WGS sequence"/>
</dbReference>